<dbReference type="GO" id="GO:0033819">
    <property type="term" value="F:lipoyl(octanoyl) transferase activity"/>
    <property type="evidence" value="ECO:0007669"/>
    <property type="project" value="InterPro"/>
</dbReference>
<comment type="function">
    <text evidence="3">Catalyzes the amidotransfer (transamidation) of the octanoyl moiety from octanoyl-GcvH to the lipoyl domain of the E2 subunit of lipoate-dependent enzymes.</text>
</comment>
<dbReference type="PROSITE" id="PS51733">
    <property type="entry name" value="BPL_LPL_CATALYTIC"/>
    <property type="match status" value="1"/>
</dbReference>
<dbReference type="InterPro" id="IPR024897">
    <property type="entry name" value="LipL"/>
</dbReference>
<protein>
    <recommendedName>
        <fullName evidence="3">Octanoyl-[GcvH]:protein N-octanoyltransferase</fullName>
        <ecNumber evidence="3">2.3.1.204</ecNumber>
    </recommendedName>
    <alternativeName>
        <fullName evidence="3">Octanoyl-[GcvH]:E2 amidotransferase</fullName>
    </alternativeName>
</protein>
<dbReference type="STRING" id="1385512.N784_04870"/>
<comment type="pathway">
    <text evidence="3">Protein modification; protein lipoylation via endogenous pathway; protein N(6)-(lipoyl)lysine from octanoyl-[acyl-carrier-protein].</text>
</comment>
<feature type="site" description="Lowers pKa of active site Cys" evidence="3">
    <location>
        <position position="159"/>
    </location>
</feature>
<gene>
    <name evidence="3" type="primary">lipL</name>
    <name evidence="5" type="ORF">N784_04870</name>
</gene>
<dbReference type="InterPro" id="IPR004143">
    <property type="entry name" value="BPL_LPL_catalytic"/>
</dbReference>
<dbReference type="Gene3D" id="3.30.930.10">
    <property type="entry name" value="Bira Bifunctional Protein, Domain 2"/>
    <property type="match status" value="1"/>
</dbReference>
<keyword evidence="6" id="KW-1185">Reference proteome</keyword>
<dbReference type="RefSeq" id="WP_036834474.1">
    <property type="nucleotide sequence ID" value="NZ_AVPG01000013.1"/>
</dbReference>
<dbReference type="CDD" id="cd16443">
    <property type="entry name" value="LplA"/>
    <property type="match status" value="1"/>
</dbReference>
<keyword evidence="2 3" id="KW-0012">Acyltransferase</keyword>
<evidence type="ECO:0000256" key="1">
    <source>
        <dbReference type="ARBA" id="ARBA00022679"/>
    </source>
</evidence>
<dbReference type="OrthoDB" id="2080934at2"/>
<reference evidence="5 6" key="1">
    <citation type="submission" date="2013-08" db="EMBL/GenBank/DDBJ databases">
        <authorList>
            <person name="Huang J."/>
            <person name="Wang G."/>
        </authorList>
    </citation>
    <scope>NUCLEOTIDE SEQUENCE [LARGE SCALE GENOMIC DNA]</scope>
    <source>
        <strain evidence="5 6">JSM 072002</strain>
    </source>
</reference>
<comment type="similarity">
    <text evidence="3">Belongs to the octanoyltransferase LipL family.</text>
</comment>
<evidence type="ECO:0000256" key="2">
    <source>
        <dbReference type="ARBA" id="ARBA00023315"/>
    </source>
</evidence>
<dbReference type="GO" id="GO:0009249">
    <property type="term" value="P:protein lipoylation"/>
    <property type="evidence" value="ECO:0007669"/>
    <property type="project" value="UniProtKB-UniRule"/>
</dbReference>
<name>A0A0A5G094_9BACI</name>
<comment type="catalytic activity">
    <reaction evidence="3">
        <text>N(6)-octanoyl-L-lysyl-[glycine-cleavage complex H protein] + L-lysyl-[lipoyl-carrier protein] = N(6)-octanoyl-L-lysyl-[lipoyl-carrier protein] + L-lysyl-[glycine-cleavage complex H protein]</text>
        <dbReference type="Rhea" id="RHEA:20213"/>
        <dbReference type="Rhea" id="RHEA-COMP:10500"/>
        <dbReference type="Rhea" id="RHEA-COMP:10501"/>
        <dbReference type="Rhea" id="RHEA-COMP:10503"/>
        <dbReference type="Rhea" id="RHEA-COMP:10504"/>
        <dbReference type="ChEBI" id="CHEBI:29969"/>
        <dbReference type="ChEBI" id="CHEBI:78809"/>
        <dbReference type="EC" id="2.3.1.204"/>
    </reaction>
</comment>
<proteinExistence type="inferred from homology"/>
<dbReference type="eggNOG" id="COG0095">
    <property type="taxonomic scope" value="Bacteria"/>
</dbReference>
<feature type="domain" description="BPL/LPL catalytic" evidence="4">
    <location>
        <begin position="43"/>
        <end position="227"/>
    </location>
</feature>
<dbReference type="SUPFAM" id="SSF55681">
    <property type="entry name" value="Class II aaRS and biotin synthetases"/>
    <property type="match status" value="1"/>
</dbReference>
<evidence type="ECO:0000256" key="3">
    <source>
        <dbReference type="HAMAP-Rule" id="MF_02119"/>
    </source>
</evidence>
<dbReference type="EMBL" id="AVPG01000013">
    <property type="protein sequence ID" value="KGX86491.1"/>
    <property type="molecule type" value="Genomic_DNA"/>
</dbReference>
<evidence type="ECO:0000313" key="5">
    <source>
        <dbReference type="EMBL" id="KGX86491.1"/>
    </source>
</evidence>
<dbReference type="InterPro" id="IPR045864">
    <property type="entry name" value="aa-tRNA-synth_II/BPL/LPL"/>
</dbReference>
<dbReference type="GO" id="GO:0009107">
    <property type="term" value="P:lipoate biosynthetic process"/>
    <property type="evidence" value="ECO:0007669"/>
    <property type="project" value="UniProtKB-UniRule"/>
</dbReference>
<dbReference type="PANTHER" id="PTHR43679">
    <property type="entry name" value="OCTANOYLTRANSFERASE LIPM-RELATED"/>
    <property type="match status" value="1"/>
</dbReference>
<accession>A0A0A5G094</accession>
<evidence type="ECO:0000313" key="6">
    <source>
        <dbReference type="Proteomes" id="UP000030401"/>
    </source>
</evidence>
<comment type="caution">
    <text evidence="5">The sequence shown here is derived from an EMBL/GenBank/DDBJ whole genome shotgun (WGS) entry which is preliminary data.</text>
</comment>
<organism evidence="5 6">
    <name type="scientific">Pontibacillus litoralis JSM 072002</name>
    <dbReference type="NCBI Taxonomy" id="1385512"/>
    <lineage>
        <taxon>Bacteria</taxon>
        <taxon>Bacillati</taxon>
        <taxon>Bacillota</taxon>
        <taxon>Bacilli</taxon>
        <taxon>Bacillales</taxon>
        <taxon>Bacillaceae</taxon>
        <taxon>Pontibacillus</taxon>
    </lineage>
</organism>
<feature type="active site" description="Acyl-thioester intermediate" evidence="3">
    <location>
        <position position="147"/>
    </location>
</feature>
<dbReference type="PANTHER" id="PTHR43679:SF2">
    <property type="entry name" value="OCTANOYL-[GCVH]:PROTEIN N-OCTANOYLTRANSFERASE"/>
    <property type="match status" value="1"/>
</dbReference>
<sequence length="280" mass="31490">MDTKALLQPTTYRFMDQSEMGPSFSALQSFATDDTLAISVGQGLSPTAARLWVHHQTVVLGIPDARLPYIGEGVDFLKEQGYKAIVRNSGGLAVVLDEGVLNLSFIFQDGKHVDIHQGYEAMVHFIQLLFEEESFPIEAYEITQSYCPGTYDLSIGGKKFAGISQRRVKNGSAVQIYVCVTGSGSERADLIRRFYEVSKKGENTTFTYPDIDPTCMASLEELFGKPLSVQEVRNRILYKLHELSGHITTDPLSQQEMVWFDKRFEQMVERNEKALARLEK</sequence>
<dbReference type="EC" id="2.3.1.204" evidence="3"/>
<dbReference type="HAMAP" id="MF_02119">
    <property type="entry name" value="LipL"/>
    <property type="match status" value="1"/>
</dbReference>
<evidence type="ECO:0000259" key="4">
    <source>
        <dbReference type="PROSITE" id="PS51733"/>
    </source>
</evidence>
<dbReference type="Pfam" id="PF21948">
    <property type="entry name" value="LplA-B_cat"/>
    <property type="match status" value="1"/>
</dbReference>
<keyword evidence="1 3" id="KW-0808">Transferase</keyword>
<comment type="miscellaneous">
    <text evidence="3">The reaction proceeds via a thioester-linked acyl-enzyme intermediate.</text>
</comment>
<dbReference type="Proteomes" id="UP000030401">
    <property type="component" value="Unassembled WGS sequence"/>
</dbReference>
<dbReference type="AlphaFoldDB" id="A0A0A5G094"/>
<dbReference type="InterPro" id="IPR050664">
    <property type="entry name" value="Octanoyltrans_LipM/LipL"/>
</dbReference>